<evidence type="ECO:0000259" key="2">
    <source>
        <dbReference type="PROSITE" id="PS51767"/>
    </source>
</evidence>
<dbReference type="CDD" id="cd05471">
    <property type="entry name" value="pepsin_like"/>
    <property type="match status" value="1"/>
</dbReference>
<evidence type="ECO:0000256" key="1">
    <source>
        <dbReference type="ARBA" id="ARBA00007447"/>
    </source>
</evidence>
<proteinExistence type="inferred from homology"/>
<protein>
    <recommendedName>
        <fullName evidence="2">Peptidase A1 domain-containing protein</fullName>
    </recommendedName>
</protein>
<dbReference type="InterPro" id="IPR021109">
    <property type="entry name" value="Peptidase_aspartic_dom_sf"/>
</dbReference>
<evidence type="ECO:0000313" key="4">
    <source>
        <dbReference type="Proteomes" id="UP000270094"/>
    </source>
</evidence>
<dbReference type="OrthoDB" id="5853681at2759"/>
<dbReference type="GO" id="GO:0006508">
    <property type="term" value="P:proteolysis"/>
    <property type="evidence" value="ECO:0007669"/>
    <property type="project" value="InterPro"/>
</dbReference>
<organism evidence="3 4">
    <name type="scientific">Strongylus vulgaris</name>
    <name type="common">Blood worm</name>
    <dbReference type="NCBI Taxonomy" id="40348"/>
    <lineage>
        <taxon>Eukaryota</taxon>
        <taxon>Metazoa</taxon>
        <taxon>Ecdysozoa</taxon>
        <taxon>Nematoda</taxon>
        <taxon>Chromadorea</taxon>
        <taxon>Rhabditida</taxon>
        <taxon>Rhabditina</taxon>
        <taxon>Rhabditomorpha</taxon>
        <taxon>Strongyloidea</taxon>
        <taxon>Strongylidae</taxon>
        <taxon>Strongylus</taxon>
    </lineage>
</organism>
<dbReference type="Pfam" id="PF00026">
    <property type="entry name" value="Asp"/>
    <property type="match status" value="1"/>
</dbReference>
<dbReference type="EMBL" id="UYYB01095848">
    <property type="protein sequence ID" value="VDM75794.1"/>
    <property type="molecule type" value="Genomic_DNA"/>
</dbReference>
<dbReference type="Gene3D" id="2.40.70.10">
    <property type="entry name" value="Acid Proteases"/>
    <property type="match status" value="1"/>
</dbReference>
<accession>A0A3P7JCM5</accession>
<feature type="domain" description="Peptidase A1" evidence="2">
    <location>
        <begin position="72"/>
        <end position="199"/>
    </location>
</feature>
<evidence type="ECO:0000313" key="3">
    <source>
        <dbReference type="EMBL" id="VDM75794.1"/>
    </source>
</evidence>
<dbReference type="SUPFAM" id="SSF50630">
    <property type="entry name" value="Acid proteases"/>
    <property type="match status" value="1"/>
</dbReference>
<dbReference type="InterPro" id="IPR034164">
    <property type="entry name" value="Pepsin-like_dom"/>
</dbReference>
<dbReference type="InterPro" id="IPR001461">
    <property type="entry name" value="Aspartic_peptidase_A1"/>
</dbReference>
<dbReference type="Proteomes" id="UP000270094">
    <property type="component" value="Unassembled WGS sequence"/>
</dbReference>
<dbReference type="AlphaFoldDB" id="A0A3P7JCM5"/>
<dbReference type="GO" id="GO:0005764">
    <property type="term" value="C:lysosome"/>
    <property type="evidence" value="ECO:0007669"/>
    <property type="project" value="TreeGrafter"/>
</dbReference>
<sequence>MLTRERDSLTYKSLLSVPGLPARYRKSRIFWNCLVRCSALRRHPQIEAWRRSKRQAPHWTHQVLHDYYDEFYLGTVTIGTPGQELWLAMDTGSSIIWVIDESCDSRECNGYPNSGLNKRKFHKKFSNTFKSYGKPFSISYHTGWTSGTAAEDTVRFGGYALKGQKIGVANRLAPFLAQIPIEGVFGLGLPSEIATGNVG</sequence>
<name>A0A3P7JCM5_STRVU</name>
<keyword evidence="4" id="KW-1185">Reference proteome</keyword>
<dbReference type="PROSITE" id="PS51767">
    <property type="entry name" value="PEPTIDASE_A1"/>
    <property type="match status" value="1"/>
</dbReference>
<reference evidence="3 4" key="1">
    <citation type="submission" date="2018-11" db="EMBL/GenBank/DDBJ databases">
        <authorList>
            <consortium name="Pathogen Informatics"/>
        </authorList>
    </citation>
    <scope>NUCLEOTIDE SEQUENCE [LARGE SCALE GENOMIC DNA]</scope>
</reference>
<gene>
    <name evidence="3" type="ORF">SVUK_LOCUS10792</name>
</gene>
<dbReference type="PANTHER" id="PTHR47966:SF8">
    <property type="entry name" value="ASPARTIC PROTEASE 1-RELATED"/>
    <property type="match status" value="1"/>
</dbReference>
<dbReference type="InterPro" id="IPR033121">
    <property type="entry name" value="PEPTIDASE_A1"/>
</dbReference>
<dbReference type="PANTHER" id="PTHR47966">
    <property type="entry name" value="BETA-SITE APP-CLEAVING ENZYME, ISOFORM A-RELATED"/>
    <property type="match status" value="1"/>
</dbReference>
<dbReference type="GO" id="GO:0004190">
    <property type="term" value="F:aspartic-type endopeptidase activity"/>
    <property type="evidence" value="ECO:0007669"/>
    <property type="project" value="InterPro"/>
</dbReference>
<comment type="similarity">
    <text evidence="1">Belongs to the peptidase A1 family.</text>
</comment>